<evidence type="ECO:0000256" key="2">
    <source>
        <dbReference type="ARBA" id="ARBA00022723"/>
    </source>
</evidence>
<proteinExistence type="inferred from homology"/>
<dbReference type="GO" id="GO:0008270">
    <property type="term" value="F:zinc ion binding"/>
    <property type="evidence" value="ECO:0007669"/>
    <property type="project" value="InterPro"/>
</dbReference>
<dbReference type="InterPro" id="IPR029752">
    <property type="entry name" value="D-isomer_DH_CS1"/>
</dbReference>
<dbReference type="InterPro" id="IPR036291">
    <property type="entry name" value="NAD(P)-bd_dom_sf"/>
</dbReference>
<dbReference type="Proteomes" id="UP000700596">
    <property type="component" value="Unassembled WGS sequence"/>
</dbReference>
<dbReference type="FunFam" id="3.40.50.720:FF:000022">
    <property type="entry name" value="Cinnamyl alcohol dehydrogenase"/>
    <property type="match status" value="1"/>
</dbReference>
<feature type="domain" description="Enoyl reductase (ER)" evidence="6">
    <location>
        <begin position="10"/>
        <end position="327"/>
    </location>
</feature>
<accession>A0A9P9DQ32</accession>
<comment type="cofactor">
    <cofactor evidence="1 5">
        <name>Zn(2+)</name>
        <dbReference type="ChEBI" id="CHEBI:29105"/>
    </cofactor>
</comment>
<evidence type="ECO:0000256" key="4">
    <source>
        <dbReference type="ARBA" id="ARBA00023002"/>
    </source>
</evidence>
<keyword evidence="8" id="KW-1185">Reference proteome</keyword>
<evidence type="ECO:0000313" key="8">
    <source>
        <dbReference type="Proteomes" id="UP000700596"/>
    </source>
</evidence>
<dbReference type="PANTHER" id="PTHR42683">
    <property type="entry name" value="ALDEHYDE REDUCTASE"/>
    <property type="match status" value="1"/>
</dbReference>
<dbReference type="GO" id="GO:0016616">
    <property type="term" value="F:oxidoreductase activity, acting on the CH-OH group of donors, NAD or NADP as acceptor"/>
    <property type="evidence" value="ECO:0007669"/>
    <property type="project" value="InterPro"/>
</dbReference>
<dbReference type="EMBL" id="JAGMWT010000008">
    <property type="protein sequence ID" value="KAH7123625.1"/>
    <property type="molecule type" value="Genomic_DNA"/>
</dbReference>
<dbReference type="AlphaFoldDB" id="A0A9P9DQ32"/>
<dbReference type="InterPro" id="IPR002328">
    <property type="entry name" value="ADH_Zn_CS"/>
</dbReference>
<evidence type="ECO:0000256" key="5">
    <source>
        <dbReference type="RuleBase" id="RU361277"/>
    </source>
</evidence>
<dbReference type="InterPro" id="IPR013149">
    <property type="entry name" value="ADH-like_C"/>
</dbReference>
<keyword evidence="2 5" id="KW-0479">Metal-binding</keyword>
<evidence type="ECO:0000313" key="7">
    <source>
        <dbReference type="EMBL" id="KAH7123625.1"/>
    </source>
</evidence>
<evidence type="ECO:0000256" key="1">
    <source>
        <dbReference type="ARBA" id="ARBA00001947"/>
    </source>
</evidence>
<dbReference type="SMART" id="SM00829">
    <property type="entry name" value="PKS_ER"/>
    <property type="match status" value="1"/>
</dbReference>
<dbReference type="Pfam" id="PF00107">
    <property type="entry name" value="ADH_zinc_N"/>
    <property type="match status" value="1"/>
</dbReference>
<evidence type="ECO:0000256" key="3">
    <source>
        <dbReference type="ARBA" id="ARBA00022833"/>
    </source>
</evidence>
<gene>
    <name evidence="7" type="ORF">B0J11DRAFT_317401</name>
</gene>
<dbReference type="InterPro" id="IPR047109">
    <property type="entry name" value="CAD-like"/>
</dbReference>
<dbReference type="InterPro" id="IPR013154">
    <property type="entry name" value="ADH-like_N"/>
</dbReference>
<evidence type="ECO:0000259" key="6">
    <source>
        <dbReference type="SMART" id="SM00829"/>
    </source>
</evidence>
<dbReference type="InterPro" id="IPR020843">
    <property type="entry name" value="ER"/>
</dbReference>
<dbReference type="InterPro" id="IPR011032">
    <property type="entry name" value="GroES-like_sf"/>
</dbReference>
<dbReference type="SUPFAM" id="SSF51735">
    <property type="entry name" value="NAD(P)-binding Rossmann-fold domains"/>
    <property type="match status" value="1"/>
</dbReference>
<dbReference type="OrthoDB" id="1879366at2759"/>
<dbReference type="Gene3D" id="3.90.180.10">
    <property type="entry name" value="Medium-chain alcohol dehydrogenases, catalytic domain"/>
    <property type="match status" value="1"/>
</dbReference>
<reference evidence="7" key="1">
    <citation type="journal article" date="2021" name="Nat. Commun.">
        <title>Genetic determinants of endophytism in the Arabidopsis root mycobiome.</title>
        <authorList>
            <person name="Mesny F."/>
            <person name="Miyauchi S."/>
            <person name="Thiergart T."/>
            <person name="Pickel B."/>
            <person name="Atanasova L."/>
            <person name="Karlsson M."/>
            <person name="Huettel B."/>
            <person name="Barry K.W."/>
            <person name="Haridas S."/>
            <person name="Chen C."/>
            <person name="Bauer D."/>
            <person name="Andreopoulos W."/>
            <person name="Pangilinan J."/>
            <person name="LaButti K."/>
            <person name="Riley R."/>
            <person name="Lipzen A."/>
            <person name="Clum A."/>
            <person name="Drula E."/>
            <person name="Henrissat B."/>
            <person name="Kohler A."/>
            <person name="Grigoriev I.V."/>
            <person name="Martin F.M."/>
            <person name="Hacquard S."/>
        </authorList>
    </citation>
    <scope>NUCLEOTIDE SEQUENCE</scope>
    <source>
        <strain evidence="7">MPI-CAGE-CH-0243</strain>
    </source>
</reference>
<dbReference type="CDD" id="cd05283">
    <property type="entry name" value="CAD1"/>
    <property type="match status" value="1"/>
</dbReference>
<dbReference type="Gene3D" id="3.40.50.720">
    <property type="entry name" value="NAD(P)-binding Rossmann-like Domain"/>
    <property type="match status" value="1"/>
</dbReference>
<dbReference type="SUPFAM" id="SSF50129">
    <property type="entry name" value="GroES-like"/>
    <property type="match status" value="1"/>
</dbReference>
<comment type="caution">
    <text evidence="7">The sequence shown here is derived from an EMBL/GenBank/DDBJ whole genome shotgun (WGS) entry which is preliminary data.</text>
</comment>
<sequence length="332" mass="35736">MSSEYTVFRGVDGAVKQATTPLLALGPKEILVKITHSGLCATDLAYLPYGLALGHEGVGIVEAIGSEVTQFKVGERAGGGYHRNSCGHCKYCLSGQDIWCYERSVFGEGDYNNGTLSKYFIGIETYLHKIPEGLASEHAAPLQCAGATTYNALVSVVKPGDRVGIIGIGGLGHLAIQFARKLGTEVVVFSTSRDKEEEARKLGASEFYLLDETEKVTKPVDTLVVAGSRYPDWKKFLVKNVVARAGNIVPLAAPNGDISLPAFQLFFDGYNVRSSLVASRAKHDEMLRFAAAQGVTPLIEEFELSESGITEAIGKLRGNKMRYRGVLVAPDA</sequence>
<dbReference type="PROSITE" id="PS00059">
    <property type="entry name" value="ADH_ZINC"/>
    <property type="match status" value="1"/>
</dbReference>
<comment type="similarity">
    <text evidence="5">Belongs to the zinc-containing alcohol dehydrogenase family.</text>
</comment>
<dbReference type="Pfam" id="PF08240">
    <property type="entry name" value="ADH_N"/>
    <property type="match status" value="1"/>
</dbReference>
<dbReference type="PROSITE" id="PS00065">
    <property type="entry name" value="D_2_HYDROXYACID_DH_1"/>
    <property type="match status" value="1"/>
</dbReference>
<protein>
    <submittedName>
        <fullName evidence="7">Chaperonin 10-like protein</fullName>
    </submittedName>
</protein>
<keyword evidence="4" id="KW-0560">Oxidoreductase</keyword>
<name>A0A9P9DQ32_9PLEO</name>
<keyword evidence="3 5" id="KW-0862">Zinc</keyword>
<organism evidence="7 8">
    <name type="scientific">Dendryphion nanum</name>
    <dbReference type="NCBI Taxonomy" id="256645"/>
    <lineage>
        <taxon>Eukaryota</taxon>
        <taxon>Fungi</taxon>
        <taxon>Dikarya</taxon>
        <taxon>Ascomycota</taxon>
        <taxon>Pezizomycotina</taxon>
        <taxon>Dothideomycetes</taxon>
        <taxon>Pleosporomycetidae</taxon>
        <taxon>Pleosporales</taxon>
        <taxon>Torulaceae</taxon>
        <taxon>Dendryphion</taxon>
    </lineage>
</organism>